<gene>
    <name evidence="1" type="ORF">LEP1GSC058_2138</name>
</gene>
<evidence type="ECO:0000313" key="2">
    <source>
        <dbReference type="Proteomes" id="UP000014540"/>
    </source>
</evidence>
<comment type="caution">
    <text evidence="1">The sequence shown here is derived from an EMBL/GenBank/DDBJ whole genome shotgun (WGS) entry which is preliminary data.</text>
</comment>
<dbReference type="AlphaFoldDB" id="S3UYX4"/>
<organism evidence="1 2">
    <name type="scientific">Leptospira fainei serovar Hurstbridge str. BUT 6</name>
    <dbReference type="NCBI Taxonomy" id="1193011"/>
    <lineage>
        <taxon>Bacteria</taxon>
        <taxon>Pseudomonadati</taxon>
        <taxon>Spirochaetota</taxon>
        <taxon>Spirochaetia</taxon>
        <taxon>Leptospirales</taxon>
        <taxon>Leptospiraceae</taxon>
        <taxon>Leptospira</taxon>
    </lineage>
</organism>
<accession>S3UYX4</accession>
<name>S3UYX4_9LEPT</name>
<dbReference type="EMBL" id="AKWZ02000003">
    <property type="protein sequence ID" value="EPG75621.1"/>
    <property type="molecule type" value="Genomic_DNA"/>
</dbReference>
<reference evidence="1" key="1">
    <citation type="submission" date="2013-04" db="EMBL/GenBank/DDBJ databases">
        <authorList>
            <person name="Harkins D.M."/>
            <person name="Durkin A.S."/>
            <person name="Selengut J.D."/>
            <person name="Sanka R."/>
            <person name="DePew J."/>
            <person name="Purushe J."/>
            <person name="Ahmed A."/>
            <person name="van der Linden H."/>
            <person name="Goris M.G.A."/>
            <person name="Hartskeerl R.A."/>
            <person name="Vinetz J.M."/>
            <person name="Sutton G.G."/>
            <person name="Nelson W.C."/>
            <person name="Fouts D.E."/>
        </authorList>
    </citation>
    <scope>NUCLEOTIDE SEQUENCE [LARGE SCALE GENOMIC DNA]</scope>
    <source>
        <strain evidence="1">BUT 6</strain>
    </source>
</reference>
<keyword evidence="2" id="KW-1185">Reference proteome</keyword>
<dbReference type="Proteomes" id="UP000014540">
    <property type="component" value="Unassembled WGS sequence"/>
</dbReference>
<protein>
    <submittedName>
        <fullName evidence="1">Uncharacterized protein</fullName>
    </submittedName>
</protein>
<sequence length="45" mass="5228">MYFCRSDMLRNKVRGISSPEKPFLSQLRNEEGFGDSRLTCLAAFR</sequence>
<proteinExistence type="predicted"/>
<evidence type="ECO:0000313" key="1">
    <source>
        <dbReference type="EMBL" id="EPG75621.1"/>
    </source>
</evidence>
<dbReference type="STRING" id="1193011.LEP1GSC058_2138"/>